<accession>A0A919JGP4</accession>
<dbReference type="PANTHER" id="PTHR33744">
    <property type="entry name" value="CARBOHYDRATE DIACID REGULATOR"/>
    <property type="match status" value="1"/>
</dbReference>
<feature type="domain" description="PucR C-terminal helix-turn-helix" evidence="1">
    <location>
        <begin position="311"/>
        <end position="355"/>
    </location>
</feature>
<protein>
    <recommendedName>
        <fullName evidence="5">PucR C-terminal helix-turn-helix domain-containing protein</fullName>
    </recommendedName>
</protein>
<dbReference type="InterPro" id="IPR051448">
    <property type="entry name" value="CdaR-like_regulators"/>
</dbReference>
<feature type="domain" description="RsbT co-antagonist protein RsbRD N-terminal" evidence="2">
    <location>
        <begin position="21"/>
        <end position="156"/>
    </location>
</feature>
<dbReference type="EMBL" id="BOMQ01000030">
    <property type="protein sequence ID" value="GIE49060.1"/>
    <property type="molecule type" value="Genomic_DNA"/>
</dbReference>
<reference evidence="3" key="1">
    <citation type="submission" date="2021-01" db="EMBL/GenBank/DDBJ databases">
        <title>Whole genome shotgun sequence of Actinoplanes nipponensis NBRC 14063.</title>
        <authorList>
            <person name="Komaki H."/>
            <person name="Tamura T."/>
        </authorList>
    </citation>
    <scope>NUCLEOTIDE SEQUENCE</scope>
    <source>
        <strain evidence="3">NBRC 14063</strain>
    </source>
</reference>
<dbReference type="Proteomes" id="UP000647172">
    <property type="component" value="Unassembled WGS sequence"/>
</dbReference>
<keyword evidence="4" id="KW-1185">Reference proteome</keyword>
<comment type="caution">
    <text evidence="3">The sequence shown here is derived from an EMBL/GenBank/DDBJ whole genome shotgun (WGS) entry which is preliminary data.</text>
</comment>
<sequence>MALTARGDLFVKVLGAMAADPAIVDDLVRAARAEAPEIARLPAAETRRHVALLFSAGLASFERAGDPSERDFAEADRLGADRAAQGISIGGLLSAVQAGRNRALEIAVQRARAAEIPDGVLLEVLLELDRYLGIMERHVIAGHRAAEQDLARGREAAGDRVLRALLLGDQPPPEDLVRAGLRPEGRYHCLVSEVTDPGRLRSAGRRLATAGGTAGTVRGRLVVLAPRLPATSDPGLLLVAAPAWPLPGIRGVYDLCLSALPLAARSGRPGLHALVEYAGDLALNAQPLLAGLAATAVLGALRAGDDFHRELVSTAMAYLDHGQRLDHTAAALHVHPNTVRYRLRRLHELTGVPPAPGEPGEGLTVLATVGLWWALRSWREPPPVAGPPAADFDA</sequence>
<dbReference type="InterPro" id="IPR025751">
    <property type="entry name" value="RsbRD_N_dom"/>
</dbReference>
<organism evidence="3 4">
    <name type="scientific">Actinoplanes nipponensis</name>
    <dbReference type="NCBI Taxonomy" id="135950"/>
    <lineage>
        <taxon>Bacteria</taxon>
        <taxon>Bacillati</taxon>
        <taxon>Actinomycetota</taxon>
        <taxon>Actinomycetes</taxon>
        <taxon>Micromonosporales</taxon>
        <taxon>Micromonosporaceae</taxon>
        <taxon>Actinoplanes</taxon>
    </lineage>
</organism>
<gene>
    <name evidence="3" type="ORF">Ani05nite_25940</name>
</gene>
<evidence type="ECO:0008006" key="5">
    <source>
        <dbReference type="Google" id="ProtNLM"/>
    </source>
</evidence>
<dbReference type="InterPro" id="IPR042070">
    <property type="entry name" value="PucR_C-HTH_sf"/>
</dbReference>
<dbReference type="InterPro" id="IPR025736">
    <property type="entry name" value="PucR_C-HTH_dom"/>
</dbReference>
<name>A0A919JGP4_9ACTN</name>
<dbReference type="Pfam" id="PF14361">
    <property type="entry name" value="RsbRD_N"/>
    <property type="match status" value="1"/>
</dbReference>
<dbReference type="AlphaFoldDB" id="A0A919JGP4"/>
<proteinExistence type="predicted"/>
<evidence type="ECO:0000313" key="4">
    <source>
        <dbReference type="Proteomes" id="UP000647172"/>
    </source>
</evidence>
<evidence type="ECO:0000259" key="2">
    <source>
        <dbReference type="Pfam" id="PF14361"/>
    </source>
</evidence>
<dbReference type="PANTHER" id="PTHR33744:SF7">
    <property type="entry name" value="PUCR FAMILY TRANSCRIPTIONAL REGULATOR"/>
    <property type="match status" value="1"/>
</dbReference>
<dbReference type="RefSeq" id="WP_203768234.1">
    <property type="nucleotide sequence ID" value="NZ_BOMQ01000030.1"/>
</dbReference>
<dbReference type="Gene3D" id="1.10.10.2840">
    <property type="entry name" value="PucR C-terminal helix-turn-helix domain"/>
    <property type="match status" value="1"/>
</dbReference>
<evidence type="ECO:0000259" key="1">
    <source>
        <dbReference type="Pfam" id="PF13556"/>
    </source>
</evidence>
<dbReference type="Pfam" id="PF13556">
    <property type="entry name" value="HTH_30"/>
    <property type="match status" value="1"/>
</dbReference>
<evidence type="ECO:0000313" key="3">
    <source>
        <dbReference type="EMBL" id="GIE49060.1"/>
    </source>
</evidence>